<keyword evidence="2" id="KW-0472">Membrane</keyword>
<keyword evidence="2" id="KW-0812">Transmembrane</keyword>
<reference evidence="3 4" key="1">
    <citation type="submission" date="2016-03" db="EMBL/GenBank/DDBJ databases">
        <authorList>
            <person name="Ploux O."/>
        </authorList>
    </citation>
    <scope>NUCLEOTIDE SEQUENCE [LARGE SCALE GENOMIC DNA]</scope>
    <source>
        <strain evidence="3 4">UAMH 11012</strain>
    </source>
</reference>
<feature type="transmembrane region" description="Helical" evidence="2">
    <location>
        <begin position="92"/>
        <end position="115"/>
    </location>
</feature>
<evidence type="ECO:0000313" key="3">
    <source>
        <dbReference type="EMBL" id="CZR56590.1"/>
    </source>
</evidence>
<proteinExistence type="predicted"/>
<dbReference type="OrthoDB" id="5342924at2759"/>
<feature type="transmembrane region" description="Helical" evidence="2">
    <location>
        <begin position="127"/>
        <end position="147"/>
    </location>
</feature>
<dbReference type="AlphaFoldDB" id="A0A1L7WUZ6"/>
<sequence>MPIAIGQLRDAPNLFAKPSPFIRISENYGPNAITKAESKKKIIEKSFWVALRRCAVHLIPVTFSLVIITLNLKGYYIGADFVSPIHSETINLLLFQVAAKAQEILVIASLTTIIFHIARQELLFGNGLPLGLIGSGLLFSDFSYFFSKEFLGSLSYQAENIWRKWSFVAVLVAAGLTAALAGPSSATLLVPKSQYWQAGGTSFYLNGNTSDFWPTYLTSNEAASQPYCFGPDATRYGTCPSGGFHSLWQHFGQVDSSNFMSAGYPPSYAKPLSGSPFYWSIDSPLSQVPPVYTLGGPRPLTNDKVQDYTFFVQPHAATTIMLQQITTDWWDAFLSKDRMDPNRIDDRLAQTRVLSPLAQARCSAPQNLSSTDLNIQFPTLSGDGWVWRVAASLPVNTLNTTASDHLRFQWVHLPDQFGAATIGAVFESPWTSDNSSRFVIGCTVFSAYFNASLFTDEYSFWSGWYPWDVDFGHRYPAFDPGLQGNPANGRIGVNDTWLNLLTPPTPPDGPGYYSWQPSTIESIMMNAGLQNTALLNNQTLSPSSESSESSTPDRQSVLLETIICSVFVDGLSRSGSAKVYNNTGSVYDWTLSAYNKKPDFEARIVKGQDALNPPISPSGDFTKLRINMKISGFAYQGSIAEYLSMVVLLVHIAFALSHTVWILSTKQTSDSWDSVSKLLVLAQNSRPFVGVLKNASANIDHLATYSQKAKIRVTQPPGSEKCDHVELLFSGEDRRRKNSKARYDSIEGVDLSDVPANETSIQPPIFEEPSEDLHFNDQHRYPQTWPGISSSDDSSTTTLSELRRPGRQNSTASLLSNKTSASFRDITTEVERDQEYG</sequence>
<feature type="compositionally biased region" description="Polar residues" evidence="1">
    <location>
        <begin position="807"/>
        <end position="822"/>
    </location>
</feature>
<feature type="transmembrane region" description="Helical" evidence="2">
    <location>
        <begin position="50"/>
        <end position="72"/>
    </location>
</feature>
<feature type="region of interest" description="Disordered" evidence="1">
    <location>
        <begin position="778"/>
        <end position="837"/>
    </location>
</feature>
<dbReference type="EMBL" id="FJOG01000008">
    <property type="protein sequence ID" value="CZR56590.1"/>
    <property type="molecule type" value="Genomic_DNA"/>
</dbReference>
<dbReference type="Proteomes" id="UP000184330">
    <property type="component" value="Unassembled WGS sequence"/>
</dbReference>
<feature type="compositionally biased region" description="Low complexity" evidence="1">
    <location>
        <begin position="789"/>
        <end position="800"/>
    </location>
</feature>
<evidence type="ECO:0000313" key="4">
    <source>
        <dbReference type="Proteomes" id="UP000184330"/>
    </source>
</evidence>
<evidence type="ECO:0000256" key="2">
    <source>
        <dbReference type="SAM" id="Phobius"/>
    </source>
</evidence>
<organism evidence="3 4">
    <name type="scientific">Phialocephala subalpina</name>
    <dbReference type="NCBI Taxonomy" id="576137"/>
    <lineage>
        <taxon>Eukaryota</taxon>
        <taxon>Fungi</taxon>
        <taxon>Dikarya</taxon>
        <taxon>Ascomycota</taxon>
        <taxon>Pezizomycotina</taxon>
        <taxon>Leotiomycetes</taxon>
        <taxon>Helotiales</taxon>
        <taxon>Mollisiaceae</taxon>
        <taxon>Phialocephala</taxon>
        <taxon>Phialocephala fortinii species complex</taxon>
    </lineage>
</organism>
<keyword evidence="4" id="KW-1185">Reference proteome</keyword>
<protein>
    <submittedName>
        <fullName evidence="3">Uncharacterized protein</fullName>
    </submittedName>
</protein>
<keyword evidence="2" id="KW-1133">Transmembrane helix</keyword>
<accession>A0A1L7WUZ6</accession>
<gene>
    <name evidence="3" type="ORF">PAC_06479</name>
</gene>
<name>A0A1L7WUZ6_9HELO</name>
<feature type="compositionally biased region" description="Basic and acidic residues" evidence="1">
    <location>
        <begin position="826"/>
        <end position="837"/>
    </location>
</feature>
<dbReference type="STRING" id="576137.A0A1L7WUZ6"/>
<evidence type="ECO:0000256" key="1">
    <source>
        <dbReference type="SAM" id="MobiDB-lite"/>
    </source>
</evidence>